<reference evidence="3" key="1">
    <citation type="journal article" date="2011" name="Nat. Commun.">
        <title>Effector diversification within compartments of the Leptosphaeria maculans genome affected by Repeat-Induced Point mutations.</title>
        <authorList>
            <person name="Rouxel T."/>
            <person name="Grandaubert J."/>
            <person name="Hane J.K."/>
            <person name="Hoede C."/>
            <person name="van de Wouw A.P."/>
            <person name="Couloux A."/>
            <person name="Dominguez V."/>
            <person name="Anthouard V."/>
            <person name="Bally P."/>
            <person name="Bourras S."/>
            <person name="Cozijnsen A.J."/>
            <person name="Ciuffetti L.M."/>
            <person name="Degrave A."/>
            <person name="Dilmaghani A."/>
            <person name="Duret L."/>
            <person name="Fudal I."/>
            <person name="Goodwin S.B."/>
            <person name="Gout L."/>
            <person name="Glaser N."/>
            <person name="Linglin J."/>
            <person name="Kema G.H.J."/>
            <person name="Lapalu N."/>
            <person name="Lawrence C.B."/>
            <person name="May K."/>
            <person name="Meyer M."/>
            <person name="Ollivier B."/>
            <person name="Poulain J."/>
            <person name="Schoch C.L."/>
            <person name="Simon A."/>
            <person name="Spatafora J.W."/>
            <person name="Stachowiak A."/>
            <person name="Turgeon B.G."/>
            <person name="Tyler B.M."/>
            <person name="Vincent D."/>
            <person name="Weissenbach J."/>
            <person name="Amselem J."/>
            <person name="Quesneville H."/>
            <person name="Oliver R.P."/>
            <person name="Wincker P."/>
            <person name="Balesdent M.-H."/>
            <person name="Howlett B.J."/>
        </authorList>
    </citation>
    <scope>NUCLEOTIDE SEQUENCE [LARGE SCALE GENOMIC DNA]</scope>
    <source>
        <strain evidence="3">JN3 / isolate v23.1.3 / race Av1-4-5-6-7-8</strain>
    </source>
</reference>
<accession>E5AEQ4</accession>
<name>E5AEQ4_LEPMJ</name>
<dbReference type="Proteomes" id="UP000002668">
    <property type="component" value="Genome"/>
</dbReference>
<organism evidence="2 3">
    <name type="scientific">Leptosphaeria maculans (strain JN3 / isolate v23.1.3 / race Av1-4-5-6-7-8)</name>
    <name type="common">Blackleg fungus</name>
    <name type="synonym">Phoma lingam</name>
    <dbReference type="NCBI Taxonomy" id="985895"/>
    <lineage>
        <taxon>Eukaryota</taxon>
        <taxon>Fungi</taxon>
        <taxon>Dikarya</taxon>
        <taxon>Ascomycota</taxon>
        <taxon>Pezizomycotina</taxon>
        <taxon>Dothideomycetes</taxon>
        <taxon>Pleosporomycetidae</taxon>
        <taxon>Pleosporales</taxon>
        <taxon>Pleosporineae</taxon>
        <taxon>Leptosphaeriaceae</taxon>
        <taxon>Plenodomus</taxon>
        <taxon>Plenodomus lingam/Leptosphaeria maculans species complex</taxon>
    </lineage>
</organism>
<feature type="region of interest" description="Disordered" evidence="1">
    <location>
        <begin position="34"/>
        <end position="67"/>
    </location>
</feature>
<evidence type="ECO:0000313" key="2">
    <source>
        <dbReference type="EMBL" id="CBY01693.1"/>
    </source>
</evidence>
<dbReference type="InParanoid" id="E5AEQ4"/>
<evidence type="ECO:0000256" key="1">
    <source>
        <dbReference type="SAM" id="MobiDB-lite"/>
    </source>
</evidence>
<protein>
    <submittedName>
        <fullName evidence="2">Predicted protein</fullName>
    </submittedName>
</protein>
<sequence>MHAEQERCEAVGYVLDLHSKNQVQRLLSPEHCLDQSNSPHLADASSKRAEAWQTALASPTLSRPHIR</sequence>
<dbReference type="EMBL" id="FP929139">
    <property type="protein sequence ID" value="CBY01693.1"/>
    <property type="molecule type" value="Genomic_DNA"/>
</dbReference>
<dbReference type="HOGENOM" id="CLU_2812878_0_0_1"/>
<proteinExistence type="predicted"/>
<gene>
    <name evidence="2" type="ORF">LEMA_uP004800.1</name>
</gene>
<dbReference type="VEuPathDB" id="FungiDB:LEMA_uP004800.1"/>
<dbReference type="AlphaFoldDB" id="E5AEQ4"/>
<keyword evidence="3" id="KW-1185">Reference proteome</keyword>
<evidence type="ECO:0000313" key="3">
    <source>
        <dbReference type="Proteomes" id="UP000002668"/>
    </source>
</evidence>